<feature type="modified residue" description="4-aspartylphosphate" evidence="4">
    <location>
        <position position="63"/>
    </location>
</feature>
<evidence type="ECO:0000256" key="3">
    <source>
        <dbReference type="ARBA" id="ARBA00048132"/>
    </source>
</evidence>
<dbReference type="InterPro" id="IPR050097">
    <property type="entry name" value="Ferredoxin-NADP_redctase_2"/>
</dbReference>
<dbReference type="SMART" id="SM00448">
    <property type="entry name" value="REC"/>
    <property type="match status" value="1"/>
</dbReference>
<dbReference type="AlphaFoldDB" id="A0A895YKT2"/>
<dbReference type="KEGG" id="nhy:JQS43_25185"/>
<proteinExistence type="predicted"/>
<dbReference type="SUPFAM" id="SSF51905">
    <property type="entry name" value="FAD/NAD(P)-binding domain"/>
    <property type="match status" value="1"/>
</dbReference>
<accession>A0A895YKT2</accession>
<dbReference type="Pfam" id="PF00072">
    <property type="entry name" value="Response_reg"/>
    <property type="match status" value="1"/>
</dbReference>
<dbReference type="Gene3D" id="3.40.50.2300">
    <property type="match status" value="1"/>
</dbReference>
<comment type="catalytic activity">
    <reaction evidence="3">
        <text>[thioredoxin]-dithiol + NADP(+) = [thioredoxin]-disulfide + NADPH + H(+)</text>
        <dbReference type="Rhea" id="RHEA:20345"/>
        <dbReference type="Rhea" id="RHEA-COMP:10698"/>
        <dbReference type="Rhea" id="RHEA-COMP:10700"/>
        <dbReference type="ChEBI" id="CHEBI:15378"/>
        <dbReference type="ChEBI" id="CHEBI:29950"/>
        <dbReference type="ChEBI" id="CHEBI:50058"/>
        <dbReference type="ChEBI" id="CHEBI:57783"/>
        <dbReference type="ChEBI" id="CHEBI:58349"/>
        <dbReference type="EC" id="1.8.1.9"/>
    </reaction>
</comment>
<dbReference type="Pfam" id="PF07992">
    <property type="entry name" value="Pyr_redox_2"/>
    <property type="match status" value="1"/>
</dbReference>
<evidence type="ECO:0000256" key="4">
    <source>
        <dbReference type="PROSITE-ProRule" id="PRU00169"/>
    </source>
</evidence>
<evidence type="ECO:0000259" key="5">
    <source>
        <dbReference type="PROSITE" id="PS50110"/>
    </source>
</evidence>
<dbReference type="InterPro" id="IPR023753">
    <property type="entry name" value="FAD/NAD-binding_dom"/>
</dbReference>
<evidence type="ECO:0000313" key="6">
    <source>
        <dbReference type="EMBL" id="QSB14710.1"/>
    </source>
</evidence>
<dbReference type="GO" id="GO:0000160">
    <property type="term" value="P:phosphorelay signal transduction system"/>
    <property type="evidence" value="ECO:0007669"/>
    <property type="project" value="InterPro"/>
</dbReference>
<keyword evidence="7" id="KW-1185">Reference proteome</keyword>
<keyword evidence="4" id="KW-0597">Phosphoprotein</keyword>
<dbReference type="InterPro" id="IPR011006">
    <property type="entry name" value="CheY-like_superfamily"/>
</dbReference>
<dbReference type="Proteomes" id="UP000662857">
    <property type="component" value="Chromosome"/>
</dbReference>
<protein>
    <submittedName>
        <fullName evidence="6">FAD-dependent oxidoreductase</fullName>
    </submittedName>
</protein>
<dbReference type="PANTHER" id="PTHR48105">
    <property type="entry name" value="THIOREDOXIN REDUCTASE 1-RELATED-RELATED"/>
    <property type="match status" value="1"/>
</dbReference>
<gene>
    <name evidence="6" type="ORF">JQS43_25185</name>
</gene>
<dbReference type="SUPFAM" id="SSF52172">
    <property type="entry name" value="CheY-like"/>
    <property type="match status" value="1"/>
</dbReference>
<keyword evidence="1" id="KW-0285">Flavoprotein</keyword>
<dbReference type="RefSeq" id="WP_239676863.1">
    <property type="nucleotide sequence ID" value="NZ_CP070499.1"/>
</dbReference>
<dbReference type="PROSITE" id="PS50110">
    <property type="entry name" value="RESPONSE_REGULATORY"/>
    <property type="match status" value="1"/>
</dbReference>
<name>A0A895YKT2_9ACTN</name>
<feature type="domain" description="Response regulatory" evidence="5">
    <location>
        <begin position="6"/>
        <end position="129"/>
    </location>
</feature>
<dbReference type="GO" id="GO:0004791">
    <property type="term" value="F:thioredoxin-disulfide reductase (NADPH) activity"/>
    <property type="evidence" value="ECO:0007669"/>
    <property type="project" value="UniProtKB-EC"/>
</dbReference>
<evidence type="ECO:0000256" key="2">
    <source>
        <dbReference type="ARBA" id="ARBA00023002"/>
    </source>
</evidence>
<dbReference type="InterPro" id="IPR001789">
    <property type="entry name" value="Sig_transdc_resp-reg_receiver"/>
</dbReference>
<dbReference type="PRINTS" id="PR00368">
    <property type="entry name" value="FADPNR"/>
</dbReference>
<reference evidence="6" key="1">
    <citation type="submission" date="2021-02" db="EMBL/GenBank/DDBJ databases">
        <title>Natrosporangium hydrolyticum gen. nov., sp. nov, a haloalkaliphilic actinobacterium from a soda solonchak soil.</title>
        <authorList>
            <person name="Sorokin D.Y."/>
            <person name="Khijniak T.V."/>
            <person name="Zakharycheva A.P."/>
            <person name="Boueva O.V."/>
            <person name="Ariskina E.V."/>
            <person name="Hahnke R.L."/>
            <person name="Bunk B."/>
            <person name="Sproer C."/>
            <person name="Schumann P."/>
            <person name="Evtushenko L.I."/>
            <person name="Kublanov I.V."/>
        </authorList>
    </citation>
    <scope>NUCLEOTIDE SEQUENCE</scope>
    <source>
        <strain evidence="6">DSM 106523</strain>
    </source>
</reference>
<dbReference type="InterPro" id="IPR036188">
    <property type="entry name" value="FAD/NAD-bd_sf"/>
</dbReference>
<dbReference type="EMBL" id="CP070499">
    <property type="protein sequence ID" value="QSB14710.1"/>
    <property type="molecule type" value="Genomic_DNA"/>
</dbReference>
<keyword evidence="2" id="KW-0560">Oxidoreductase</keyword>
<evidence type="ECO:0000256" key="1">
    <source>
        <dbReference type="ARBA" id="ARBA00022630"/>
    </source>
</evidence>
<sequence length="552" mass="59281">MATRPVLLTVEDDPAVSRAVARDLRRRYGDTYRVVRADSGPDALAALRELTVRGEATAVVLADYRMPGMTGVELLEQAMDIAPTAKRVLLTAYADTDAAIRAINEVDLDYYLLKPWDPPEERLYPVLDELVEQWARNARPSFEGATLLGHQWSAGTQELKEFLARNQVPYRHLPAADAAAVMEAATLTEADLPAVVLADGQVLRQPTLRELAERCGLATTAGSALYDVVVIGAGPAGLGAAVYAASEGLRTLMVEQEAIGGQAGQSSLIENYLGFPRGVSGDDLAQRARDQAVRFAVEALTTAQVVGVEPRGDGRVVRFSDGSEVTAHAVVLATGVAWRRLAATGADAFAGRGVYYGAAQHEAAGCQGEDIYLVGGANSAGQAALHFAKFADRVVMLVRGGDLRHSMSEYLVARIEAQPRIEVRPRTEVVAAQGDGRLQRLVLADRAAGTEETVAASRLFVFIGASPLTDWLDESFLRDRHGFLLTGPALLDQERRPPPSWPLNRDPYHLESSVPGVFVAGDVRAESVKRVASAVGEGAMAVTLIHRYLETI</sequence>
<dbReference type="Gene3D" id="3.50.50.60">
    <property type="entry name" value="FAD/NAD(P)-binding domain"/>
    <property type="match status" value="2"/>
</dbReference>
<evidence type="ECO:0000313" key="7">
    <source>
        <dbReference type="Proteomes" id="UP000662857"/>
    </source>
</evidence>
<dbReference type="PRINTS" id="PR00469">
    <property type="entry name" value="PNDRDTASEII"/>
</dbReference>
<organism evidence="6 7">
    <name type="scientific">Natronosporangium hydrolyticum</name>
    <dbReference type="NCBI Taxonomy" id="2811111"/>
    <lineage>
        <taxon>Bacteria</taxon>
        <taxon>Bacillati</taxon>
        <taxon>Actinomycetota</taxon>
        <taxon>Actinomycetes</taxon>
        <taxon>Micromonosporales</taxon>
        <taxon>Micromonosporaceae</taxon>
        <taxon>Natronosporangium</taxon>
    </lineage>
</organism>